<feature type="domain" description="Type II secretion system protein GspF" evidence="8">
    <location>
        <begin position="277"/>
        <end position="396"/>
    </location>
</feature>
<dbReference type="Pfam" id="PF00482">
    <property type="entry name" value="T2SSF"/>
    <property type="match status" value="2"/>
</dbReference>
<evidence type="ECO:0000313" key="10">
    <source>
        <dbReference type="Proteomes" id="UP000199227"/>
    </source>
</evidence>
<keyword evidence="3" id="KW-1003">Cell membrane</keyword>
<reference evidence="9 10" key="1">
    <citation type="submission" date="2016-10" db="EMBL/GenBank/DDBJ databases">
        <authorList>
            <person name="de Groot N.N."/>
        </authorList>
    </citation>
    <scope>NUCLEOTIDE SEQUENCE [LARGE SCALE GENOMIC DNA]</scope>
    <source>
        <strain evidence="9 10">EP1-55-1</strain>
    </source>
</reference>
<name>A0A1I5P1G4_9BACT</name>
<evidence type="ECO:0000256" key="5">
    <source>
        <dbReference type="ARBA" id="ARBA00022989"/>
    </source>
</evidence>
<dbReference type="EMBL" id="FOXB01000013">
    <property type="protein sequence ID" value="SFP27336.1"/>
    <property type="molecule type" value="Genomic_DNA"/>
</dbReference>
<feature type="transmembrane region" description="Helical" evidence="7">
    <location>
        <begin position="222"/>
        <end position="239"/>
    </location>
</feature>
<dbReference type="PRINTS" id="PR00812">
    <property type="entry name" value="BCTERIALGSPF"/>
</dbReference>
<comment type="similarity">
    <text evidence="2">Belongs to the GSP F family.</text>
</comment>
<evidence type="ECO:0000259" key="8">
    <source>
        <dbReference type="Pfam" id="PF00482"/>
    </source>
</evidence>
<evidence type="ECO:0000256" key="6">
    <source>
        <dbReference type="ARBA" id="ARBA00023136"/>
    </source>
</evidence>
<dbReference type="PANTHER" id="PTHR30012">
    <property type="entry name" value="GENERAL SECRETION PATHWAY PROTEIN"/>
    <property type="match status" value="1"/>
</dbReference>
<keyword evidence="4 7" id="KW-0812">Transmembrane</keyword>
<proteinExistence type="inferred from homology"/>
<feature type="domain" description="Type II secretion system protein GspF" evidence="8">
    <location>
        <begin position="68"/>
        <end position="192"/>
    </location>
</feature>
<evidence type="ECO:0000256" key="1">
    <source>
        <dbReference type="ARBA" id="ARBA00004651"/>
    </source>
</evidence>
<evidence type="ECO:0000256" key="3">
    <source>
        <dbReference type="ARBA" id="ARBA00022475"/>
    </source>
</evidence>
<dbReference type="AlphaFoldDB" id="A0A1I5P1G4"/>
<organism evidence="9 10">
    <name type="scientific">Hydrogenimonas thermophila</name>
    <dbReference type="NCBI Taxonomy" id="223786"/>
    <lineage>
        <taxon>Bacteria</taxon>
        <taxon>Pseudomonadati</taxon>
        <taxon>Campylobacterota</taxon>
        <taxon>Epsilonproteobacteria</taxon>
        <taxon>Campylobacterales</taxon>
        <taxon>Hydrogenimonadaceae</taxon>
        <taxon>Hydrogenimonas</taxon>
    </lineage>
</organism>
<protein>
    <submittedName>
        <fullName evidence="9">General secretion pathway protein F/type IV pilus assembly protein PilC</fullName>
    </submittedName>
</protein>
<dbReference type="InterPro" id="IPR042094">
    <property type="entry name" value="T2SS_GspF_sf"/>
</dbReference>
<dbReference type="GO" id="GO:0005886">
    <property type="term" value="C:plasma membrane"/>
    <property type="evidence" value="ECO:0007669"/>
    <property type="project" value="UniProtKB-SubCell"/>
</dbReference>
<dbReference type="InterPro" id="IPR018076">
    <property type="entry name" value="T2SS_GspF_dom"/>
</dbReference>
<dbReference type="Gene3D" id="1.20.81.30">
    <property type="entry name" value="Type II secretion system (T2SS), domain F"/>
    <property type="match status" value="2"/>
</dbReference>
<dbReference type="Proteomes" id="UP000199227">
    <property type="component" value="Unassembled WGS sequence"/>
</dbReference>
<keyword evidence="5 7" id="KW-1133">Transmembrane helix</keyword>
<feature type="transmembrane region" description="Helical" evidence="7">
    <location>
        <begin position="377"/>
        <end position="398"/>
    </location>
</feature>
<evidence type="ECO:0000256" key="4">
    <source>
        <dbReference type="ARBA" id="ARBA00022692"/>
    </source>
</evidence>
<feature type="transmembrane region" description="Helical" evidence="7">
    <location>
        <begin position="168"/>
        <end position="191"/>
    </location>
</feature>
<accession>A0A1I5P1G4</accession>
<dbReference type="OrthoDB" id="9805682at2"/>
<evidence type="ECO:0000256" key="2">
    <source>
        <dbReference type="ARBA" id="ARBA00005745"/>
    </source>
</evidence>
<dbReference type="PANTHER" id="PTHR30012:SF0">
    <property type="entry name" value="TYPE II SECRETION SYSTEM PROTEIN F-RELATED"/>
    <property type="match status" value="1"/>
</dbReference>
<sequence>MIYQYRGIDKKGQKRKGQLEAESIDEVKQRLKSQGIFYTDIKAEQSLLPKLSLKRAYRIKPSELAVISRDLAIFIKAGIPLVKALGLLKNQYEHHKKIETFLQTLITAIDEGKTLYGAMEKQSVVILPAFYKQAIKVSEESGILAGVLQKMSTFLKERERINKQIQGAFAYPAFILIASIGMVAFMISYVVPKIANIFTQMGQELPPITKFVINAGNIFSNYWVHMLVVLISAIILFYISRAKIPAFRTAVDRVLLSIPFFGPMIEKNELGKFSYMAAVLVQSGVPFVQAINLSAQILNNSVIKSLFLDSAQKVVEGKKLSIALKSEEFQVDPSFLQAIAIGEETSEVSPILQNLSELYFEENKDRLDVLLSLLEPALMLFVGGVIGFIVTAMLLPIFSINIQ</sequence>
<dbReference type="RefSeq" id="WP_092912049.1">
    <property type="nucleotide sequence ID" value="NZ_FOXB01000013.1"/>
</dbReference>
<keyword evidence="6 7" id="KW-0472">Membrane</keyword>
<dbReference type="STRING" id="223786.SAMN05216234_1132"/>
<evidence type="ECO:0000256" key="7">
    <source>
        <dbReference type="SAM" id="Phobius"/>
    </source>
</evidence>
<gene>
    <name evidence="9" type="ORF">SAMN05216234_1132</name>
</gene>
<dbReference type="InterPro" id="IPR003004">
    <property type="entry name" value="GspF/PilC"/>
</dbReference>
<comment type="subcellular location">
    <subcellularLocation>
        <location evidence="1">Cell membrane</location>
        <topology evidence="1">Multi-pass membrane protein</topology>
    </subcellularLocation>
</comment>
<evidence type="ECO:0000313" key="9">
    <source>
        <dbReference type="EMBL" id="SFP27336.1"/>
    </source>
</evidence>
<keyword evidence="10" id="KW-1185">Reference proteome</keyword>